<accession>A0A5E4Q0V9</accession>
<evidence type="ECO:0000313" key="2">
    <source>
        <dbReference type="EMBL" id="VVC91852.1"/>
    </source>
</evidence>
<feature type="non-terminal residue" evidence="2">
    <location>
        <position position="1"/>
    </location>
</feature>
<dbReference type="InterPro" id="IPR043504">
    <property type="entry name" value="Peptidase_S1_PA_chymotrypsin"/>
</dbReference>
<gene>
    <name evidence="2" type="ORF">LSINAPIS_LOCUS4417</name>
</gene>
<evidence type="ECO:0000313" key="3">
    <source>
        <dbReference type="Proteomes" id="UP000324832"/>
    </source>
</evidence>
<dbReference type="SUPFAM" id="SSF50494">
    <property type="entry name" value="Trypsin-like serine proteases"/>
    <property type="match status" value="1"/>
</dbReference>
<reference evidence="2 3" key="1">
    <citation type="submission" date="2017-07" db="EMBL/GenBank/DDBJ databases">
        <authorList>
            <person name="Talla V."/>
            <person name="Backstrom N."/>
        </authorList>
    </citation>
    <scope>NUCLEOTIDE SEQUENCE [LARGE SCALE GENOMIC DNA]</scope>
</reference>
<dbReference type="Gene3D" id="2.40.10.10">
    <property type="entry name" value="Trypsin-like serine proteases"/>
    <property type="match status" value="1"/>
</dbReference>
<dbReference type="AlphaFoldDB" id="A0A5E4Q0V9"/>
<dbReference type="EMBL" id="FZQP02001116">
    <property type="protein sequence ID" value="VVC91852.1"/>
    <property type="molecule type" value="Genomic_DNA"/>
</dbReference>
<protein>
    <recommendedName>
        <fullName evidence="4">Peptidase S1 domain-containing protein</fullName>
    </recommendedName>
</protein>
<organism evidence="2 3">
    <name type="scientific">Leptidea sinapis</name>
    <dbReference type="NCBI Taxonomy" id="189913"/>
    <lineage>
        <taxon>Eukaryota</taxon>
        <taxon>Metazoa</taxon>
        <taxon>Ecdysozoa</taxon>
        <taxon>Arthropoda</taxon>
        <taxon>Hexapoda</taxon>
        <taxon>Insecta</taxon>
        <taxon>Pterygota</taxon>
        <taxon>Neoptera</taxon>
        <taxon>Endopterygota</taxon>
        <taxon>Lepidoptera</taxon>
        <taxon>Glossata</taxon>
        <taxon>Ditrysia</taxon>
        <taxon>Papilionoidea</taxon>
        <taxon>Pieridae</taxon>
        <taxon>Dismorphiinae</taxon>
        <taxon>Leptidea</taxon>
    </lineage>
</organism>
<name>A0A5E4Q0V9_9NEOP</name>
<dbReference type="InterPro" id="IPR009003">
    <property type="entry name" value="Peptidase_S1_PA"/>
</dbReference>
<evidence type="ECO:0008006" key="4">
    <source>
        <dbReference type="Google" id="ProtNLM"/>
    </source>
</evidence>
<evidence type="ECO:0000256" key="1">
    <source>
        <dbReference type="SAM" id="MobiDB-lite"/>
    </source>
</evidence>
<keyword evidence="3" id="KW-1185">Reference proteome</keyword>
<sequence>SAQINGEFWWLNEKVTKLLNIEPVQPAFDDVSEFDTDESAKVIFQENYLDNSKSESRDVNGAEQLKIENMPTAIFFKDDSVLTRPVNENLAFEELANTEINSNDKMSITQSEKTANNEDILDFVFPDEKEIITKHIRNGTNSTDSLIINKTVISTTNRPPAIILKNTNKLYESESICTFVSKFRCFERRGVPYIFPGRSSEANQAICCILPIKSNKASQFLFPDAIEQHKRFKRSGNESENLSPAIKQRNALLRRKYEPNNSYIKMSTTTPRTILAQKVVTSEDDLDPYWNVKNSKFRNPSSFAQSSATQDDYNYKDYIDYAYEIPKPGGLVGLYSDHDNRGWSFVKPNKGFTYNDPVDADDEEEDENISFGYSTIDPRFGNKAGSTSLRRKPSHLIDSSPEEIRTSESHAISFRSKPDFEVLRGFKLLNLNGGKNRFVRKTTTGSENNDSGERLIRPYKGTVYNADYEDFLDLDQQVFRECGKNEGFDKAPWIVLIVLTRSRQSILCYATLIHPRAAVTAADCVQGCSGNY</sequence>
<proteinExistence type="predicted"/>
<feature type="region of interest" description="Disordered" evidence="1">
    <location>
        <begin position="382"/>
        <end position="402"/>
    </location>
</feature>
<dbReference type="Proteomes" id="UP000324832">
    <property type="component" value="Unassembled WGS sequence"/>
</dbReference>